<dbReference type="Proteomes" id="UP000886998">
    <property type="component" value="Unassembled WGS sequence"/>
</dbReference>
<name>A0A8X6IUA5_9ARAC</name>
<gene>
    <name evidence="2" type="ORF">TNIN_167741</name>
</gene>
<evidence type="ECO:0000313" key="3">
    <source>
        <dbReference type="Proteomes" id="UP000886998"/>
    </source>
</evidence>
<sequence>MQNVQFSQFTKKTVRGDGIHEGTIYRIPSGGDQEHIQMNSRHSSPEFISVRKGRTAIADESAWSHNGLA</sequence>
<feature type="region of interest" description="Disordered" evidence="1">
    <location>
        <begin position="21"/>
        <end position="44"/>
    </location>
</feature>
<protein>
    <submittedName>
        <fullName evidence="2">Uncharacterized protein</fullName>
    </submittedName>
</protein>
<dbReference type="AlphaFoldDB" id="A0A8X6IUA5"/>
<comment type="caution">
    <text evidence="2">The sequence shown here is derived from an EMBL/GenBank/DDBJ whole genome shotgun (WGS) entry which is preliminary data.</text>
</comment>
<reference evidence="2" key="1">
    <citation type="submission" date="2020-08" db="EMBL/GenBank/DDBJ databases">
        <title>Multicomponent nature underlies the extraordinary mechanical properties of spider dragline silk.</title>
        <authorList>
            <person name="Kono N."/>
            <person name="Nakamura H."/>
            <person name="Mori M."/>
            <person name="Yoshida Y."/>
            <person name="Ohtoshi R."/>
            <person name="Malay A.D."/>
            <person name="Moran D.A.P."/>
            <person name="Tomita M."/>
            <person name="Numata K."/>
            <person name="Arakawa K."/>
        </authorList>
    </citation>
    <scope>NUCLEOTIDE SEQUENCE</scope>
</reference>
<organism evidence="2 3">
    <name type="scientific">Trichonephila inaurata madagascariensis</name>
    <dbReference type="NCBI Taxonomy" id="2747483"/>
    <lineage>
        <taxon>Eukaryota</taxon>
        <taxon>Metazoa</taxon>
        <taxon>Ecdysozoa</taxon>
        <taxon>Arthropoda</taxon>
        <taxon>Chelicerata</taxon>
        <taxon>Arachnida</taxon>
        <taxon>Araneae</taxon>
        <taxon>Araneomorphae</taxon>
        <taxon>Entelegynae</taxon>
        <taxon>Araneoidea</taxon>
        <taxon>Nephilidae</taxon>
        <taxon>Trichonephila</taxon>
        <taxon>Trichonephila inaurata</taxon>
    </lineage>
</organism>
<accession>A0A8X6IUA5</accession>
<evidence type="ECO:0000256" key="1">
    <source>
        <dbReference type="SAM" id="MobiDB-lite"/>
    </source>
</evidence>
<proteinExistence type="predicted"/>
<keyword evidence="3" id="KW-1185">Reference proteome</keyword>
<dbReference type="EMBL" id="BMAV01027451">
    <property type="protein sequence ID" value="GFS59457.1"/>
    <property type="molecule type" value="Genomic_DNA"/>
</dbReference>
<evidence type="ECO:0000313" key="2">
    <source>
        <dbReference type="EMBL" id="GFS59457.1"/>
    </source>
</evidence>